<evidence type="ECO:0000313" key="5">
    <source>
        <dbReference type="Proteomes" id="UP000320475"/>
    </source>
</evidence>
<dbReference type="Proteomes" id="UP000320475">
    <property type="component" value="Unassembled WGS sequence"/>
</dbReference>
<dbReference type="InterPro" id="IPR011990">
    <property type="entry name" value="TPR-like_helical_dom_sf"/>
</dbReference>
<dbReference type="InterPro" id="IPR019734">
    <property type="entry name" value="TPR_rpt"/>
</dbReference>
<gene>
    <name evidence="4" type="ORF">SeLEV6574_g06372</name>
</gene>
<dbReference type="SUPFAM" id="SSF48452">
    <property type="entry name" value="TPR-like"/>
    <property type="match status" value="1"/>
</dbReference>
<keyword evidence="1" id="KW-0677">Repeat</keyword>
<protein>
    <submittedName>
        <fullName evidence="4">Uncharacterized protein</fullName>
    </submittedName>
</protein>
<dbReference type="AlphaFoldDB" id="A0A507CNZ3"/>
<dbReference type="InterPro" id="IPR044244">
    <property type="entry name" value="TTC27/Emw1"/>
</dbReference>
<dbReference type="EMBL" id="QEAM01000356">
    <property type="protein sequence ID" value="TPX40857.1"/>
    <property type="molecule type" value="Genomic_DNA"/>
</dbReference>
<dbReference type="PROSITE" id="PS50005">
    <property type="entry name" value="TPR"/>
    <property type="match status" value="1"/>
</dbReference>
<dbReference type="PANTHER" id="PTHR16193">
    <property type="entry name" value="TETRATRICOPEPTIDE REPEAT PROTEIN 27"/>
    <property type="match status" value="1"/>
</dbReference>
<name>A0A507CNZ3_9FUNG</name>
<dbReference type="SMART" id="SM00028">
    <property type="entry name" value="TPR"/>
    <property type="match status" value="3"/>
</dbReference>
<evidence type="ECO:0000256" key="1">
    <source>
        <dbReference type="ARBA" id="ARBA00022737"/>
    </source>
</evidence>
<dbReference type="OrthoDB" id="1936594at2759"/>
<organism evidence="4 5">
    <name type="scientific">Synchytrium endobioticum</name>
    <dbReference type="NCBI Taxonomy" id="286115"/>
    <lineage>
        <taxon>Eukaryota</taxon>
        <taxon>Fungi</taxon>
        <taxon>Fungi incertae sedis</taxon>
        <taxon>Chytridiomycota</taxon>
        <taxon>Chytridiomycota incertae sedis</taxon>
        <taxon>Chytridiomycetes</taxon>
        <taxon>Synchytriales</taxon>
        <taxon>Synchytriaceae</taxon>
        <taxon>Synchytrium</taxon>
    </lineage>
</organism>
<evidence type="ECO:0000256" key="3">
    <source>
        <dbReference type="PROSITE-ProRule" id="PRU00339"/>
    </source>
</evidence>
<dbReference type="VEuPathDB" id="FungiDB:SeMB42_g03828"/>
<evidence type="ECO:0000313" key="4">
    <source>
        <dbReference type="EMBL" id="TPX40857.1"/>
    </source>
</evidence>
<proteinExistence type="predicted"/>
<comment type="caution">
    <text evidence="4">The sequence shown here is derived from an EMBL/GenBank/DDBJ whole genome shotgun (WGS) entry which is preliminary data.</text>
</comment>
<keyword evidence="2 3" id="KW-0802">TPR repeat</keyword>
<dbReference type="Gene3D" id="1.25.40.10">
    <property type="entry name" value="Tetratricopeptide repeat domain"/>
    <property type="match status" value="1"/>
</dbReference>
<accession>A0A507CNZ3</accession>
<feature type="repeat" description="TPR" evidence="3">
    <location>
        <begin position="517"/>
        <end position="550"/>
    </location>
</feature>
<sequence>MLDPEFNLLLSCDELPESCPLLYNLKQGAFLDNLNSELGTRIIALSDIESIQDLSESIHDRISSYVQDVHASNLDAPLNVLALGISCLNGFLQTSWTGPRLSSSMLEHLDQIEGKLSRKSILNFLSEDDEEAYSLTPSPLLLAIARMILLDDAVVLTGLKTVEWWKSRCCFIQQRILANPTQTLLDMMLHFIKQARAKLPPLTDETKDLYVKLHLEEGLIHSYHRQDVKAFQSFSLASEASKLKWSMSGALGKRTKFQTFDVAQLLVVAESAPTSNGHLEPKEHNEDATSNNLPKALLLNDDTLLEKIDFTKLDDKVVGKDVSRQGCLKIVDQCILLAMCLNVKNTNPSHGLTEEEMVPYVTRVLENPNNWMVHTIGLLLRSRLESQKSRTVERSVLQIQALVDQIPLPDPLPSERLSNFFHLLAPPRWELEKELAERLVSLGVMKSALEIFQRLELWEDAISCMRSLGQAKQAEDLVKARLHITPASPLLLCILGDIRKDPSYYQQAWEVSDYRFARAMRSLGAHHFSRKAWRESVECYHRALAINPLFENSWFVMGCAAMRIDEWDTAAKAFHRCVSINFENGEAWTNLASVYVKQGRKRDAWRAQKEALKQSFESYRMWENLLVFSVDLGEFAEAMEALRQIVELRWKKGTGSGIPSQSEGQIVDIEVLSILVNAIINNTPDANGVPASKLSVRMSALLDHITSKIVSSSSVYTIASNFYQYQHQISKCIDYKTKAYRVGLNHPQLTLDVSVFENAAKCGLDLVGALEKHCDAKEENGELIVKDWRYQSRMTLRTLIGRTKDTFESNEWHGRMRNRLESFKS</sequence>
<reference evidence="4 5" key="1">
    <citation type="journal article" date="2019" name="Sci. Rep.">
        <title>Comparative genomics of chytrid fungi reveal insights into the obligate biotrophic and pathogenic lifestyle of Synchytrium endobioticum.</title>
        <authorList>
            <person name="van de Vossenberg B.T.L.H."/>
            <person name="Warris S."/>
            <person name="Nguyen H.D.T."/>
            <person name="van Gent-Pelzer M.P.E."/>
            <person name="Joly D.L."/>
            <person name="van de Geest H.C."/>
            <person name="Bonants P.J.M."/>
            <person name="Smith D.S."/>
            <person name="Levesque C.A."/>
            <person name="van der Lee T.A.J."/>
        </authorList>
    </citation>
    <scope>NUCLEOTIDE SEQUENCE [LARGE SCALE GENOMIC DNA]</scope>
    <source>
        <strain evidence="4 5">LEV6574</strain>
    </source>
</reference>
<evidence type="ECO:0000256" key="2">
    <source>
        <dbReference type="ARBA" id="ARBA00022803"/>
    </source>
</evidence>
<dbReference type="PANTHER" id="PTHR16193:SF0">
    <property type="entry name" value="TETRATRICOPEPTIDE REPEAT PROTEIN 27"/>
    <property type="match status" value="1"/>
</dbReference>